<dbReference type="AlphaFoldDB" id="A0A1S1LJM9"/>
<dbReference type="RefSeq" id="WP_057969867.1">
    <property type="nucleotide sequence ID" value="NZ_MAEQ01000029.1"/>
</dbReference>
<dbReference type="PROSITE" id="PS51257">
    <property type="entry name" value="PROKAR_LIPOPROTEIN"/>
    <property type="match status" value="1"/>
</dbReference>
<gene>
    <name evidence="3" type="ORF">BKG82_25030</name>
</gene>
<organism evidence="3 4">
    <name type="scientific">Mycobacteroides chelonae</name>
    <name type="common">Mycobacterium chelonae</name>
    <dbReference type="NCBI Taxonomy" id="1774"/>
    <lineage>
        <taxon>Bacteria</taxon>
        <taxon>Bacillati</taxon>
        <taxon>Actinomycetota</taxon>
        <taxon>Actinomycetes</taxon>
        <taxon>Mycobacteriales</taxon>
        <taxon>Mycobacteriaceae</taxon>
        <taxon>Mycobacteroides</taxon>
    </lineage>
</organism>
<protein>
    <recommendedName>
        <fullName evidence="5">MspA family porin</fullName>
    </recommendedName>
</protein>
<dbReference type="Gene3D" id="2.60.40.1650">
    <property type="entry name" value="Porin MspA (Ig-like beta-sandwich domain)"/>
    <property type="match status" value="1"/>
</dbReference>
<name>A0A1S1LJM9_MYCCH</name>
<feature type="signal peptide" evidence="2">
    <location>
        <begin position="1"/>
        <end position="30"/>
    </location>
</feature>
<evidence type="ECO:0000256" key="2">
    <source>
        <dbReference type="SAM" id="SignalP"/>
    </source>
</evidence>
<keyword evidence="1 2" id="KW-0732">Signal</keyword>
<proteinExistence type="predicted"/>
<dbReference type="InterPro" id="IPR015286">
    <property type="entry name" value="Porin_fam_mycobact-type"/>
</dbReference>
<evidence type="ECO:0000313" key="3">
    <source>
        <dbReference type="EMBL" id="OHU47628.1"/>
    </source>
</evidence>
<evidence type="ECO:0000313" key="4">
    <source>
        <dbReference type="Proteomes" id="UP000180043"/>
    </source>
</evidence>
<dbReference type="SUPFAM" id="SSF56959">
    <property type="entry name" value="Leukocidin-like"/>
    <property type="match status" value="1"/>
</dbReference>
<dbReference type="EMBL" id="MLIQ01000032">
    <property type="protein sequence ID" value="OHU47628.1"/>
    <property type="molecule type" value="Genomic_DNA"/>
</dbReference>
<dbReference type="Proteomes" id="UP000180043">
    <property type="component" value="Unassembled WGS sequence"/>
</dbReference>
<comment type="caution">
    <text evidence="3">The sequence shown here is derived from an EMBL/GenBank/DDBJ whole genome shotgun (WGS) entry which is preliminary data.</text>
</comment>
<evidence type="ECO:0008006" key="5">
    <source>
        <dbReference type="Google" id="ProtNLM"/>
    </source>
</evidence>
<reference evidence="3 4" key="1">
    <citation type="submission" date="2016-10" db="EMBL/GenBank/DDBJ databases">
        <title>Evaluation of Human, Veterinary and Environmental Mycobacterium chelonae Isolates by Core Genome Phylogenomic Analysis, Targeted Gene Comparison, and Anti-microbial Susceptibility Patterns: A Tale of Mistaken Identities.</title>
        <authorList>
            <person name="Fogelson S.B."/>
            <person name="Camus A.C."/>
            <person name="Lorenz W."/>
            <person name="Vasireddy R."/>
            <person name="Vasireddy S."/>
            <person name="Smith T."/>
            <person name="Brown-Elliott B.A."/>
            <person name="Wallace R.J.Jr."/>
            <person name="Hasan N.A."/>
            <person name="Reischl U."/>
            <person name="Sanchez S."/>
        </authorList>
    </citation>
    <scope>NUCLEOTIDE SEQUENCE [LARGE SCALE GENOMIC DNA]</scope>
    <source>
        <strain evidence="3 4">15515</strain>
    </source>
</reference>
<accession>A0A1S1LJM9</accession>
<dbReference type="Gene3D" id="2.10.300.10">
    <property type="entry name" value="Porin MspA ribbon domain"/>
    <property type="match status" value="1"/>
</dbReference>
<feature type="chain" id="PRO_5010251211" description="MspA family porin" evidence="2">
    <location>
        <begin position="31"/>
        <end position="218"/>
    </location>
</feature>
<evidence type="ECO:0000256" key="1">
    <source>
        <dbReference type="ARBA" id="ARBA00022729"/>
    </source>
</evidence>
<dbReference type="InterPro" id="IPR036435">
    <property type="entry name" value="Leukocidin/porin_MspA_sf"/>
</dbReference>
<dbReference type="Pfam" id="PF09203">
    <property type="entry name" value="MspA"/>
    <property type="match status" value="1"/>
</dbReference>
<sequence length="218" mass="21827">MDGSKRSGWFAGATVVAIGCALAMPASSWAAPAEMAPQSSQRTTFDGWNLTVALSGEVINAVPNLAGAQNSREAFMTLSAQANIGGNGSNPVTAANFVAGYQVGCQIDVSQGLQIGGTGQLTGSVGATVSGQPGVQVGGSGAIGGFVQTDLQPGVITTVAMGTMPVTAGVGRLDMQDVHLKVDACGGPVTVRSYATFAVASAVQQTQLSVYGDPYILN</sequence>